<dbReference type="OrthoDB" id="3990054at2759"/>
<dbReference type="STRING" id="49451.A0A1J6K0I9"/>
<dbReference type="GO" id="GO:0005789">
    <property type="term" value="C:endoplasmic reticulum membrane"/>
    <property type="evidence" value="ECO:0007669"/>
    <property type="project" value="UniProtKB-SubCell"/>
</dbReference>
<dbReference type="SMR" id="A0A1J6K0I9"/>
<protein>
    <submittedName>
        <fullName evidence="8">Seipin-2</fullName>
    </submittedName>
</protein>
<keyword evidence="4 7" id="KW-1133">Transmembrane helix</keyword>
<evidence type="ECO:0000313" key="9">
    <source>
        <dbReference type="Proteomes" id="UP000187609"/>
    </source>
</evidence>
<dbReference type="AlphaFoldDB" id="A0A1J6K0I9"/>
<feature type="transmembrane region" description="Helical" evidence="7">
    <location>
        <begin position="428"/>
        <end position="452"/>
    </location>
</feature>
<dbReference type="OMA" id="TSRRPCM"/>
<dbReference type="EMBL" id="MJEQ01003840">
    <property type="protein sequence ID" value="OIT22180.1"/>
    <property type="molecule type" value="Genomic_DNA"/>
</dbReference>
<comment type="subcellular location">
    <subcellularLocation>
        <location evidence="1">Endoplasmic reticulum membrane</location>
        <topology evidence="1">Multi-pass membrane protein</topology>
    </subcellularLocation>
</comment>
<organism evidence="8 9">
    <name type="scientific">Nicotiana attenuata</name>
    <name type="common">Coyote tobacco</name>
    <dbReference type="NCBI Taxonomy" id="49451"/>
    <lineage>
        <taxon>Eukaryota</taxon>
        <taxon>Viridiplantae</taxon>
        <taxon>Streptophyta</taxon>
        <taxon>Embryophyta</taxon>
        <taxon>Tracheophyta</taxon>
        <taxon>Spermatophyta</taxon>
        <taxon>Magnoliopsida</taxon>
        <taxon>eudicotyledons</taxon>
        <taxon>Gunneridae</taxon>
        <taxon>Pentapetalae</taxon>
        <taxon>asterids</taxon>
        <taxon>lamiids</taxon>
        <taxon>Solanales</taxon>
        <taxon>Solanaceae</taxon>
        <taxon>Nicotianoideae</taxon>
        <taxon>Nicotianeae</taxon>
        <taxon>Nicotiana</taxon>
    </lineage>
</organism>
<evidence type="ECO:0000313" key="8">
    <source>
        <dbReference type="EMBL" id="OIT22180.1"/>
    </source>
</evidence>
<dbReference type="Proteomes" id="UP000187609">
    <property type="component" value="Unassembled WGS sequence"/>
</dbReference>
<keyword evidence="5" id="KW-0443">Lipid metabolism</keyword>
<feature type="transmembrane region" description="Helical" evidence="7">
    <location>
        <begin position="210"/>
        <end position="232"/>
    </location>
</feature>
<sequence length="475" mass="53980">MDEQAMICENAVGVDSNFVGFSCKDHKKSPNFLLNLMKYSLLVGAEKVLMVRKSQEPFSCSSLSSWTDEEIAREKRRNKGKSPIQDNKSCAIESCNEHFDMPKVVNSSPSGSYNTELSFDFTAFFAVMMLKLVGFQMNLLVRLFTFPITLMNYWIMILTLPFHTLTLAKEQLKKQLMNLGTKSWLSLMSFVFSQIKAQKSVMKLTVRFCWALFWAVYVCLLLVGLLVMGFVISGVTMRRLVEEPIETTKTLNFDYTKTSPVAFVPLASSAGLSTTLISKPKIVDRPIPYNHKLQLIVSLTMPESEYNRKLGIFQVRVDCLSADGKVTATSSYPSMLKFKSQPIRIVETAIKSIPLVTGFQSEVQNLNLVINDFTEGFEPTACFKVVLEKRAEYQPEGAGIPEIYAAALHVESELPQIKRIIWLWRRTVFVWIGIMLFLTQLSFAFIFCRPVLLPGRRLMTVLGTKKNAQKNKIYW</sequence>
<dbReference type="Pfam" id="PF06775">
    <property type="entry name" value="Seipin"/>
    <property type="match status" value="1"/>
</dbReference>
<keyword evidence="9" id="KW-1185">Reference proteome</keyword>
<feature type="transmembrane region" description="Helical" evidence="7">
    <location>
        <begin position="143"/>
        <end position="164"/>
    </location>
</feature>
<dbReference type="CDD" id="cd23995">
    <property type="entry name" value="Seipin_BSCL2_like"/>
    <property type="match status" value="1"/>
</dbReference>
<evidence type="ECO:0000256" key="7">
    <source>
        <dbReference type="SAM" id="Phobius"/>
    </source>
</evidence>
<proteinExistence type="predicted"/>
<evidence type="ECO:0000256" key="5">
    <source>
        <dbReference type="ARBA" id="ARBA00023098"/>
    </source>
</evidence>
<dbReference type="KEGG" id="nau:109217933"/>
<comment type="caution">
    <text evidence="8">The sequence shown here is derived from an EMBL/GenBank/DDBJ whole genome shotgun (WGS) entry which is preliminary data.</text>
</comment>
<evidence type="ECO:0000256" key="3">
    <source>
        <dbReference type="ARBA" id="ARBA00022824"/>
    </source>
</evidence>
<dbReference type="PANTHER" id="PTHR21212:SF6">
    <property type="entry name" value="SEIPIN-2-LIKE"/>
    <property type="match status" value="1"/>
</dbReference>
<evidence type="ECO:0000256" key="6">
    <source>
        <dbReference type="ARBA" id="ARBA00023136"/>
    </source>
</evidence>
<keyword evidence="6 7" id="KW-0472">Membrane</keyword>
<reference evidence="8" key="1">
    <citation type="submission" date="2016-11" db="EMBL/GenBank/DDBJ databases">
        <title>The genome of Nicotiana attenuata.</title>
        <authorList>
            <person name="Xu S."/>
            <person name="Brockmoeller T."/>
            <person name="Gaquerel E."/>
            <person name="Navarro A."/>
            <person name="Kuhl H."/>
            <person name="Gase K."/>
            <person name="Ling Z."/>
            <person name="Zhou W."/>
            <person name="Kreitzer C."/>
            <person name="Stanke M."/>
            <person name="Tang H."/>
            <person name="Lyons E."/>
            <person name="Pandey P."/>
            <person name="Pandey S.P."/>
            <person name="Timmermann B."/>
            <person name="Baldwin I.T."/>
        </authorList>
    </citation>
    <scope>NUCLEOTIDE SEQUENCE [LARGE SCALE GENOMIC DNA]</scope>
    <source>
        <strain evidence="8">UT</strain>
    </source>
</reference>
<evidence type="ECO:0000256" key="2">
    <source>
        <dbReference type="ARBA" id="ARBA00022692"/>
    </source>
</evidence>
<evidence type="ECO:0000256" key="4">
    <source>
        <dbReference type="ARBA" id="ARBA00022989"/>
    </source>
</evidence>
<dbReference type="Gramene" id="OIT22180">
    <property type="protein sequence ID" value="OIT22180"/>
    <property type="gene ID" value="A4A49_36895"/>
</dbReference>
<gene>
    <name evidence="8" type="primary">SEI2_0</name>
    <name evidence="8" type="ORF">A4A49_36895</name>
</gene>
<dbReference type="GO" id="GO:0006629">
    <property type="term" value="P:lipid metabolic process"/>
    <property type="evidence" value="ECO:0007669"/>
    <property type="project" value="UniProtKB-KW"/>
</dbReference>
<name>A0A1J6K0I9_NICAT</name>
<accession>A0A1J6K0I9</accession>
<dbReference type="PANTHER" id="PTHR21212">
    <property type="entry name" value="BERNARDINELLI-SEIP CONGENITAL LIPODYSTROPHY 2 HOMOLOG BSCL2 PROTEIN"/>
    <property type="match status" value="1"/>
</dbReference>
<evidence type="ECO:0000256" key="1">
    <source>
        <dbReference type="ARBA" id="ARBA00004477"/>
    </source>
</evidence>
<dbReference type="GeneID" id="109217933"/>
<keyword evidence="3" id="KW-0256">Endoplasmic reticulum</keyword>
<dbReference type="GO" id="GO:0140042">
    <property type="term" value="P:lipid droplet formation"/>
    <property type="evidence" value="ECO:0007669"/>
    <property type="project" value="UniProtKB-ARBA"/>
</dbReference>
<dbReference type="InterPro" id="IPR009617">
    <property type="entry name" value="Seipin"/>
</dbReference>
<keyword evidence="2 7" id="KW-0812">Transmembrane</keyword>